<dbReference type="RefSeq" id="WP_215788590.1">
    <property type="nucleotide sequence ID" value="NZ_JAHKKG010000005.1"/>
</dbReference>
<feature type="region of interest" description="Disordered" evidence="1">
    <location>
        <begin position="207"/>
        <end position="238"/>
    </location>
</feature>
<feature type="compositionally biased region" description="Low complexity" evidence="1">
    <location>
        <begin position="207"/>
        <end position="218"/>
    </location>
</feature>
<feature type="transmembrane region" description="Helical" evidence="2">
    <location>
        <begin position="185"/>
        <end position="205"/>
    </location>
</feature>
<dbReference type="SUPFAM" id="SSF51004">
    <property type="entry name" value="C-terminal (heme d1) domain of cytochrome cd1-nitrite reductase"/>
    <property type="match status" value="2"/>
</dbReference>
<evidence type="ECO:0000313" key="4">
    <source>
        <dbReference type="Proteomes" id="UP001519654"/>
    </source>
</evidence>
<dbReference type="Proteomes" id="UP001519654">
    <property type="component" value="Unassembled WGS sequence"/>
</dbReference>
<proteinExistence type="predicted"/>
<dbReference type="InterPro" id="IPR011048">
    <property type="entry name" value="Haem_d1_sf"/>
</dbReference>
<evidence type="ECO:0000313" key="3">
    <source>
        <dbReference type="EMBL" id="MBU2665380.1"/>
    </source>
</evidence>
<comment type="caution">
    <text evidence="3">The sequence shown here is derived from an EMBL/GenBank/DDBJ whole genome shotgun (WGS) entry which is preliminary data.</text>
</comment>
<evidence type="ECO:0000256" key="1">
    <source>
        <dbReference type="SAM" id="MobiDB-lite"/>
    </source>
</evidence>
<keyword evidence="4" id="KW-1185">Reference proteome</keyword>
<dbReference type="Gene3D" id="2.130.10.10">
    <property type="entry name" value="YVTN repeat-like/Quinoprotein amine dehydrogenase"/>
    <property type="match status" value="2"/>
</dbReference>
<organism evidence="3 4">
    <name type="scientific">Paractinoplanes bogorensis</name>
    <dbReference type="NCBI Taxonomy" id="1610840"/>
    <lineage>
        <taxon>Bacteria</taxon>
        <taxon>Bacillati</taxon>
        <taxon>Actinomycetota</taxon>
        <taxon>Actinomycetes</taxon>
        <taxon>Micromonosporales</taxon>
        <taxon>Micromonosporaceae</taxon>
        <taxon>Paractinoplanes</taxon>
    </lineage>
</organism>
<keyword evidence="2" id="KW-0812">Transmembrane</keyword>
<protein>
    <submittedName>
        <fullName evidence="3">Beta-propeller fold lactonase family protein</fullName>
    </submittedName>
</protein>
<dbReference type="InterPro" id="IPR051200">
    <property type="entry name" value="Host-pathogen_enzymatic-act"/>
</dbReference>
<dbReference type="EMBL" id="JAHKKG010000005">
    <property type="protein sequence ID" value="MBU2665380.1"/>
    <property type="molecule type" value="Genomic_DNA"/>
</dbReference>
<dbReference type="PANTHER" id="PTHR47197">
    <property type="entry name" value="PROTEIN NIRF"/>
    <property type="match status" value="1"/>
</dbReference>
<gene>
    <name evidence="3" type="ORF">KOI35_17885</name>
</gene>
<dbReference type="PANTHER" id="PTHR47197:SF3">
    <property type="entry name" value="DIHYDRO-HEME D1 DEHYDROGENASE"/>
    <property type="match status" value="1"/>
</dbReference>
<keyword evidence="2" id="KW-1133">Transmembrane helix</keyword>
<dbReference type="InterPro" id="IPR019405">
    <property type="entry name" value="Lactonase_7-beta_prop"/>
</dbReference>
<name>A0ABS5YPJ3_9ACTN</name>
<keyword evidence="2" id="KW-0472">Membrane</keyword>
<sequence>MTTDESGRADRLAAVAELRERAGGTDPEAAVAARAALGRLTSDDSRQVSSAAEEALAATSIALDPPRIDFGPVSPGTPRLSASVSIIGAPTARASRIKVTGPGLRARIAGDQLQVQWLPGAGTLSGKVSLDGPAGAADLTVTGHLGSGPLTGFAAEARQTALEQLGSLRPVAVERKPPRRSGKGLIIGLAATLVLLAGTGIAAAVSTNRSATPAVSAPPSAPPTTKPAPPREERLASVDKPTVAGTIRVGDEPEGVAVSPDSRTLYVANQSSRILSVVDLSTRTVKSVTLRNTARFVAVSRDGKRVFVSMYEKDLSGSGVAVVDAEKLTVLQNLQTGVQPYALSVAPDGRLWVPIHGGRNVEVYRAADLTLTGRVFVPENPHAVSFDADGQRAFTPDHESSTVSVIDTRNDQRLRSIPVSAFPHSLAVSPDGRTVVVACFGANAVDIIDTVTLARRGPFRVGTKPQAAAFATDSGHAYAVNEASNSVSVVDPRTGRVTATVPVGRSPRTMAVSPDGRFGYVSNGDDDTVTILRVS</sequence>
<evidence type="ECO:0000256" key="2">
    <source>
        <dbReference type="SAM" id="Phobius"/>
    </source>
</evidence>
<accession>A0ABS5YPJ3</accession>
<dbReference type="Pfam" id="PF10282">
    <property type="entry name" value="Lactonase"/>
    <property type="match status" value="1"/>
</dbReference>
<dbReference type="InterPro" id="IPR015943">
    <property type="entry name" value="WD40/YVTN_repeat-like_dom_sf"/>
</dbReference>
<reference evidence="3 4" key="1">
    <citation type="submission" date="2021-06" db="EMBL/GenBank/DDBJ databases">
        <title>Actinoplanes lichenicola sp. nov., and Actinoplanes ovalisporus sp. nov., isolated from lichen in Thailand.</title>
        <authorList>
            <person name="Saeng-In P."/>
            <person name="Kanchanasin P."/>
            <person name="Yuki M."/>
            <person name="Kudo T."/>
            <person name="Ohkuma M."/>
            <person name="Phongsopitanun W."/>
            <person name="Tanasupawat S."/>
        </authorList>
    </citation>
    <scope>NUCLEOTIDE SEQUENCE [LARGE SCALE GENOMIC DNA]</scope>
    <source>
        <strain evidence="3 4">NBRC 110975</strain>
    </source>
</reference>
<feature type="compositionally biased region" description="Pro residues" evidence="1">
    <location>
        <begin position="219"/>
        <end position="228"/>
    </location>
</feature>
<dbReference type="InterPro" id="IPR011964">
    <property type="entry name" value="YVTN_b-propeller_repeat"/>
</dbReference>
<dbReference type="NCBIfam" id="TIGR02276">
    <property type="entry name" value="beta_rpt_yvtn"/>
    <property type="match status" value="1"/>
</dbReference>